<dbReference type="PIRSF" id="PIRSF016302">
    <property type="entry name" value="Man_a_manosd"/>
    <property type="match status" value="1"/>
</dbReference>
<dbReference type="GO" id="GO:0009272">
    <property type="term" value="P:fungal-type cell wall biogenesis"/>
    <property type="evidence" value="ECO:0007669"/>
    <property type="project" value="TreeGrafter"/>
</dbReference>
<sequence>MKTNTLFSAACCAVLPAAHAIQLSLDSPQSIRDASAKITEKMVAWYQGNSFQIPGLLPGPYYWWESGAMFGSLIDYWYYTGDEQYNALVTEGLLFQVGPDANFMPPNQSKSLGNDDQAFWGIAAMSAAEYNFPNPPEDQPQWLALAQAVFNSQAVRWDTNSCGGGLKWQIFTFNNGYNYKNAISNGCFFNLGARLAMYTKNTTFSEWADRTWDWSRSIGMISDDYHIYDGSDDKLDCRELNHFQWSYNAGVYLNAAAVMWNITANGADEAKWRERVQGMLDAVMRIFFRGGDIMIEVACEDSRNCNIDQQTFKAYLSRWMAATVKVAPWTHDIVMPLISASAIAAAASCSGGSDGETCGTKWTTGEWDGAFGVGQQMNALEIIQANLIDQVSGPVGNGTGATSVGDPNAGTRGDNDIAEPSDITTADRAGAGILTALVLVALGMGSYFMVL</sequence>
<dbReference type="PANTHER" id="PTHR12145">
    <property type="entry name" value="MANNAN ENDO-1,6-ALPHA-MANNOSIDASE DCW1"/>
    <property type="match status" value="1"/>
</dbReference>
<dbReference type="InterPro" id="IPR005198">
    <property type="entry name" value="Glyco_hydro_76"/>
</dbReference>
<evidence type="ECO:0000313" key="14">
    <source>
        <dbReference type="EMBL" id="PPJ57599.1"/>
    </source>
</evidence>
<dbReference type="SUPFAM" id="SSF48208">
    <property type="entry name" value="Six-hairpin glycosidases"/>
    <property type="match status" value="1"/>
</dbReference>
<name>A0A2S6CD11_9PEZI</name>
<gene>
    <name evidence="14" type="ORF">CBER1_04807</name>
</gene>
<dbReference type="Gene3D" id="1.50.10.20">
    <property type="match status" value="1"/>
</dbReference>
<dbReference type="STRING" id="357750.A0A2S6CD11"/>
<keyword evidence="12" id="KW-0812">Transmembrane</keyword>
<dbReference type="FunFam" id="1.50.10.20:FF:000006">
    <property type="entry name" value="Mannan endo-1,6-alpha-mannosidase"/>
    <property type="match status" value="1"/>
</dbReference>
<reference evidence="15" key="1">
    <citation type="journal article" date="2017" name="bioRxiv">
        <title>Conservation of a gene cluster reveals novel cercosporin biosynthetic mechanisms and extends production to the genus Colletotrichum.</title>
        <authorList>
            <person name="de Jonge R."/>
            <person name="Ebert M.K."/>
            <person name="Huitt-Roehl C.R."/>
            <person name="Pal P."/>
            <person name="Suttle J.C."/>
            <person name="Spanner R.E."/>
            <person name="Neubauer J.D."/>
            <person name="Jurick W.M.II."/>
            <person name="Stott K.A."/>
            <person name="Secor G.A."/>
            <person name="Thomma B.P.H.J."/>
            <person name="Van de Peer Y."/>
            <person name="Townsend C.A."/>
            <person name="Bolton M.D."/>
        </authorList>
    </citation>
    <scope>NUCLEOTIDE SEQUENCE [LARGE SCALE GENOMIC DNA]</scope>
    <source>
        <strain evidence="15">CBS538.71</strain>
    </source>
</reference>
<dbReference type="AlphaFoldDB" id="A0A2S6CD11"/>
<keyword evidence="6 10" id="KW-0378">Hydrolase</keyword>
<comment type="catalytic activity">
    <reaction evidence="1 10">
        <text>Random hydrolysis of (1-&gt;6)-alpha-D-mannosidic linkages in unbranched (1-&gt;6)-mannans.</text>
        <dbReference type="EC" id="3.2.1.101"/>
    </reaction>
</comment>
<evidence type="ECO:0000313" key="15">
    <source>
        <dbReference type="Proteomes" id="UP000237631"/>
    </source>
</evidence>
<evidence type="ECO:0000256" key="6">
    <source>
        <dbReference type="ARBA" id="ARBA00022801"/>
    </source>
</evidence>
<evidence type="ECO:0000256" key="11">
    <source>
        <dbReference type="SAM" id="MobiDB-lite"/>
    </source>
</evidence>
<accession>A0A2S6CD11</accession>
<evidence type="ECO:0000256" key="3">
    <source>
        <dbReference type="ARBA" id="ARBA00009699"/>
    </source>
</evidence>
<dbReference type="GO" id="GO:0012505">
    <property type="term" value="C:endomembrane system"/>
    <property type="evidence" value="ECO:0007669"/>
    <property type="project" value="UniProtKB-SubCell"/>
</dbReference>
<dbReference type="Proteomes" id="UP000237631">
    <property type="component" value="Unassembled WGS sequence"/>
</dbReference>
<evidence type="ECO:0000256" key="9">
    <source>
        <dbReference type="ARBA" id="ARBA00023295"/>
    </source>
</evidence>
<keyword evidence="8" id="KW-0325">Glycoprotein</keyword>
<evidence type="ECO:0000256" key="7">
    <source>
        <dbReference type="ARBA" id="ARBA00023136"/>
    </source>
</evidence>
<comment type="subcellular location">
    <subcellularLocation>
        <location evidence="2">Endomembrane system</location>
    </subcellularLocation>
</comment>
<dbReference type="Pfam" id="PF03663">
    <property type="entry name" value="Glyco_hydro_76"/>
    <property type="match status" value="1"/>
</dbReference>
<proteinExistence type="inferred from homology"/>
<dbReference type="EC" id="3.2.1.101" evidence="4 10"/>
<dbReference type="GO" id="GO:0008496">
    <property type="term" value="F:mannan endo-1,6-alpha-mannosidase activity"/>
    <property type="evidence" value="ECO:0007669"/>
    <property type="project" value="UniProtKB-UniRule"/>
</dbReference>
<evidence type="ECO:0000256" key="12">
    <source>
        <dbReference type="SAM" id="Phobius"/>
    </source>
</evidence>
<dbReference type="PANTHER" id="PTHR12145:SF36">
    <property type="entry name" value="MANNAN ENDO-1,6-ALPHA-MANNOSIDASE DCW1"/>
    <property type="match status" value="1"/>
</dbReference>
<feature type="chain" id="PRO_5015723172" description="Mannan endo-1,6-alpha-mannosidase" evidence="13">
    <location>
        <begin position="21"/>
        <end position="451"/>
    </location>
</feature>
<feature type="transmembrane region" description="Helical" evidence="12">
    <location>
        <begin position="429"/>
        <end position="450"/>
    </location>
</feature>
<evidence type="ECO:0000256" key="4">
    <source>
        <dbReference type="ARBA" id="ARBA00012350"/>
    </source>
</evidence>
<keyword evidence="9 10" id="KW-0326">Glycosidase</keyword>
<keyword evidence="15" id="KW-1185">Reference proteome</keyword>
<keyword evidence="12" id="KW-1133">Transmembrane helix</keyword>
<dbReference type="GO" id="GO:0016052">
    <property type="term" value="P:carbohydrate catabolic process"/>
    <property type="evidence" value="ECO:0007669"/>
    <property type="project" value="InterPro"/>
</dbReference>
<evidence type="ECO:0000256" key="2">
    <source>
        <dbReference type="ARBA" id="ARBA00004308"/>
    </source>
</evidence>
<evidence type="ECO:0000256" key="1">
    <source>
        <dbReference type="ARBA" id="ARBA00001452"/>
    </source>
</evidence>
<dbReference type="InterPro" id="IPR008928">
    <property type="entry name" value="6-hairpin_glycosidase_sf"/>
</dbReference>
<comment type="caution">
    <text evidence="14">The sequence shown here is derived from an EMBL/GenBank/DDBJ whole genome shotgun (WGS) entry which is preliminary data.</text>
</comment>
<evidence type="ECO:0000256" key="8">
    <source>
        <dbReference type="ARBA" id="ARBA00023180"/>
    </source>
</evidence>
<feature type="region of interest" description="Disordered" evidence="11">
    <location>
        <begin position="397"/>
        <end position="420"/>
    </location>
</feature>
<protein>
    <recommendedName>
        <fullName evidence="4 10">Mannan endo-1,6-alpha-mannosidase</fullName>
        <ecNumber evidence="4 10">3.2.1.101</ecNumber>
    </recommendedName>
</protein>
<feature type="signal peptide" evidence="13">
    <location>
        <begin position="1"/>
        <end position="20"/>
    </location>
</feature>
<organism evidence="14 15">
    <name type="scientific">Cercospora berteroae</name>
    <dbReference type="NCBI Taxonomy" id="357750"/>
    <lineage>
        <taxon>Eukaryota</taxon>
        <taxon>Fungi</taxon>
        <taxon>Dikarya</taxon>
        <taxon>Ascomycota</taxon>
        <taxon>Pezizomycotina</taxon>
        <taxon>Dothideomycetes</taxon>
        <taxon>Dothideomycetidae</taxon>
        <taxon>Mycosphaerellales</taxon>
        <taxon>Mycosphaerellaceae</taxon>
        <taxon>Cercospora</taxon>
    </lineage>
</organism>
<dbReference type="EMBL" id="PNEN01000489">
    <property type="protein sequence ID" value="PPJ57599.1"/>
    <property type="molecule type" value="Genomic_DNA"/>
</dbReference>
<dbReference type="InterPro" id="IPR014480">
    <property type="entry name" value="Mannan-1_6-alpha_mannosidase"/>
</dbReference>
<keyword evidence="5 13" id="KW-0732">Signal</keyword>
<dbReference type="OrthoDB" id="4187847at2759"/>
<evidence type="ECO:0000256" key="10">
    <source>
        <dbReference type="PIRNR" id="PIRNR016302"/>
    </source>
</evidence>
<evidence type="ECO:0000256" key="5">
    <source>
        <dbReference type="ARBA" id="ARBA00022729"/>
    </source>
</evidence>
<evidence type="ECO:0000256" key="13">
    <source>
        <dbReference type="SAM" id="SignalP"/>
    </source>
</evidence>
<keyword evidence="7 12" id="KW-0472">Membrane</keyword>
<comment type="similarity">
    <text evidence="3 10">Belongs to the glycosyl hydrolase 76 family.</text>
</comment>